<dbReference type="GO" id="GO:0009252">
    <property type="term" value="P:peptidoglycan biosynthetic process"/>
    <property type="evidence" value="ECO:0007669"/>
    <property type="project" value="UniProtKB-KW"/>
</dbReference>
<keyword evidence="5" id="KW-1003">Cell membrane</keyword>
<evidence type="ECO:0000313" key="24">
    <source>
        <dbReference type="Proteomes" id="UP000182057"/>
    </source>
</evidence>
<dbReference type="Pfam" id="PF00912">
    <property type="entry name" value="Transgly"/>
    <property type="match status" value="1"/>
</dbReference>
<evidence type="ECO:0000256" key="3">
    <source>
        <dbReference type="ARBA" id="ARBA00007090"/>
    </source>
</evidence>
<evidence type="ECO:0000256" key="8">
    <source>
        <dbReference type="ARBA" id="ARBA00022676"/>
    </source>
</evidence>
<dbReference type="Pfam" id="PF00905">
    <property type="entry name" value="Transpeptidase"/>
    <property type="match status" value="1"/>
</dbReference>
<evidence type="ECO:0000259" key="20">
    <source>
        <dbReference type="Pfam" id="PF00905"/>
    </source>
</evidence>
<dbReference type="GO" id="GO:0071555">
    <property type="term" value="P:cell wall organization"/>
    <property type="evidence" value="ECO:0007669"/>
    <property type="project" value="UniProtKB-KW"/>
</dbReference>
<keyword evidence="9" id="KW-0808">Transferase</keyword>
<keyword evidence="13 19" id="KW-0472">Membrane</keyword>
<dbReference type="Gene3D" id="1.10.3810.10">
    <property type="entry name" value="Biosynthetic peptidoglycan transglycosylase-like"/>
    <property type="match status" value="1"/>
</dbReference>
<dbReference type="GO" id="GO:0009002">
    <property type="term" value="F:serine-type D-Ala-D-Ala carboxypeptidase activity"/>
    <property type="evidence" value="ECO:0007669"/>
    <property type="project" value="UniProtKB-EC"/>
</dbReference>
<evidence type="ECO:0000256" key="15">
    <source>
        <dbReference type="ARBA" id="ARBA00023316"/>
    </source>
</evidence>
<dbReference type="EMBL" id="NSLJ01000032">
    <property type="protein sequence ID" value="PDP42953.1"/>
    <property type="molecule type" value="Genomic_DNA"/>
</dbReference>
<evidence type="ECO:0000259" key="21">
    <source>
        <dbReference type="Pfam" id="PF00912"/>
    </source>
</evidence>
<dbReference type="InterPro" id="IPR050396">
    <property type="entry name" value="Glycosyltr_51/Transpeptidase"/>
</dbReference>
<dbReference type="SUPFAM" id="SSF53955">
    <property type="entry name" value="Lysozyme-like"/>
    <property type="match status" value="1"/>
</dbReference>
<proteinExistence type="inferred from homology"/>
<dbReference type="GO" id="GO:0030288">
    <property type="term" value="C:outer membrane-bounded periplasmic space"/>
    <property type="evidence" value="ECO:0007669"/>
    <property type="project" value="TreeGrafter"/>
</dbReference>
<feature type="domain" description="Penicillin-binding protein transpeptidase" evidence="20">
    <location>
        <begin position="484"/>
        <end position="724"/>
    </location>
</feature>
<gene>
    <name evidence="23" type="primary">mrcA</name>
    <name evidence="22" type="ORF">CLI86_10805</name>
    <name evidence="23" type="ORF">TFUB20_02731</name>
</gene>
<evidence type="ECO:0000256" key="13">
    <source>
        <dbReference type="ARBA" id="ARBA00023136"/>
    </source>
</evidence>
<comment type="catalytic activity">
    <reaction evidence="16">
        <text>Preferential cleavage: (Ac)2-L-Lys-D-Ala-|-D-Ala. Also transpeptidation of peptidyl-alanyl moieties that are N-acyl substituents of D-alanine.</text>
        <dbReference type="EC" id="3.4.16.4"/>
    </reaction>
</comment>
<dbReference type="InterPro" id="IPR012338">
    <property type="entry name" value="Beta-lactam/transpept-like"/>
</dbReference>
<keyword evidence="10" id="KW-0378">Hydrolase</keyword>
<dbReference type="InterPro" id="IPR001264">
    <property type="entry name" value="Glyco_trans_51"/>
</dbReference>
<reference evidence="23 24" key="1">
    <citation type="submission" date="2016-09" db="EMBL/GenBank/DDBJ databases">
        <authorList>
            <person name="Capua I."/>
            <person name="De Benedictis P."/>
            <person name="Joannis T."/>
            <person name="Lombin L.H."/>
            <person name="Cattoli G."/>
        </authorList>
    </citation>
    <scope>NUCLEOTIDE SEQUENCE [LARGE SCALE GENOMIC DNA]</scope>
    <source>
        <strain evidence="23 24">UB20</strain>
    </source>
</reference>
<comment type="pathway">
    <text evidence="2">Cell wall biogenesis; peptidoglycan biosynthesis.</text>
</comment>
<feature type="domain" description="Glycosyl transferase family 51" evidence="21">
    <location>
        <begin position="90"/>
        <end position="272"/>
    </location>
</feature>
<evidence type="ECO:0000256" key="5">
    <source>
        <dbReference type="ARBA" id="ARBA00022475"/>
    </source>
</evidence>
<evidence type="ECO:0000256" key="18">
    <source>
        <dbReference type="SAM" id="MobiDB-lite"/>
    </source>
</evidence>
<dbReference type="GO" id="GO:0008658">
    <property type="term" value="F:penicillin binding"/>
    <property type="evidence" value="ECO:0007669"/>
    <property type="project" value="InterPro"/>
</dbReference>
<dbReference type="SUPFAM" id="SSF56601">
    <property type="entry name" value="beta-lactamase/transpeptidase-like"/>
    <property type="match status" value="1"/>
</dbReference>
<dbReference type="Proteomes" id="UP000219259">
    <property type="component" value="Unassembled WGS sequence"/>
</dbReference>
<feature type="transmembrane region" description="Helical" evidence="19">
    <location>
        <begin position="36"/>
        <end position="60"/>
    </location>
</feature>
<evidence type="ECO:0000256" key="1">
    <source>
        <dbReference type="ARBA" id="ARBA00004236"/>
    </source>
</evidence>
<dbReference type="Proteomes" id="UP000182057">
    <property type="component" value="Unassembled WGS sequence"/>
</dbReference>
<keyword evidence="7" id="KW-0645">Protease</keyword>
<dbReference type="AlphaFoldDB" id="A0A1D3UUU0"/>
<evidence type="ECO:0000256" key="11">
    <source>
        <dbReference type="ARBA" id="ARBA00022960"/>
    </source>
</evidence>
<evidence type="ECO:0000313" key="23">
    <source>
        <dbReference type="EMBL" id="SCQ24875.1"/>
    </source>
</evidence>
<dbReference type="InterPro" id="IPR001460">
    <property type="entry name" value="PCN-bd_Tpept"/>
</dbReference>
<dbReference type="PANTHER" id="PTHR32282">
    <property type="entry name" value="BINDING PROTEIN TRANSPEPTIDASE, PUTATIVE-RELATED"/>
    <property type="match status" value="1"/>
</dbReference>
<evidence type="ECO:0000256" key="4">
    <source>
        <dbReference type="ARBA" id="ARBA00007739"/>
    </source>
</evidence>
<name>A0A1D3UUU0_TANFO</name>
<reference evidence="22 25" key="2">
    <citation type="submission" date="2017-09" db="EMBL/GenBank/DDBJ databases">
        <title>Phase variable restriction modification systems are present in the genome sequences of periodontal pathogens Prevotella intermedia, Tannerella forsythia and Porphyromonas gingivalis.</title>
        <authorList>
            <person name="Haigh R.D."/>
            <person name="Crawford L."/>
            <person name="Ralph J."/>
            <person name="Wanford J."/>
            <person name="Vartoukian S.R."/>
            <person name="Hijazib K."/>
            <person name="Wade W."/>
            <person name="Oggioni M.R."/>
        </authorList>
    </citation>
    <scope>NUCLEOTIDE SEQUENCE [LARGE SCALE GENOMIC DNA]</scope>
    <source>
        <strain evidence="22 25">WW11663</strain>
    </source>
</reference>
<dbReference type="InterPro" id="IPR036950">
    <property type="entry name" value="PBP_transglycosylase"/>
</dbReference>
<sequence length="808" mass="91844">MTKEKIKTILPKAIAGYRKTSAWISRKLHLTPKRRNYLITTLWSLTGVFIFVSVLVFITIGKGMIGYVPPIEQLENPIDRYATQVISSDGKMLGSYSYGKDNRIYVSYNDLSPELVKALIATEDVRFTKHCGIDVRGLFRAVVKRGLLMQKSGGGGSTITQQLAKQLFSPRVENLSERLLQKPIEWVIAVRLERYYTKEEIINMYLNKFDFLHNAVGIQSAARVYFGQTPKTLKVEEAATLVGMCKNPSYYNPVRHKERTRNRRNTVLRQMKKAGYLDAAAYDSLCAIPLELHFTRMDHSEGPARYFREYLRLMLTAKKPIRSDYAAWQSQKFSDDSLAWETNPLYGWCNKNRKANGEPYNIYTDGLKVYTTIDSHMQQYAEEVVVEHLSQTLQPAFFKEKKGRDYAPFSQRVSKEQREEMLTRAMVQSDRYRTMKNAGKSDHEIKKSFETPVDMQVFSWSGTIDTTLTPMDSIRYYKSFLRTAFMAMDPRTGYVKAYVGGIDYNYFKYDMISTGRRQIGSTMKPFLYSLAVIEGVDPCDKMRHVQQILVDENGKEWAPKNTGAKHIGEEVTIQWGLQNSSNWVTAYLMKQLSPYMLVRLLRSYGMKGHIDPVVSMCLGTPDISVSEMVSGYSVFPNKGIRVEPLYVTRIEDSYGNTIASFSAQVNEVLSEEASYKMIGMLRSVVDGGTGSRLRFRYGIRAPMGGKTGTTQNNSDGWFMGFTPSLVAGCWVGGEDRSIHFDRMSEGQGASMALPVFALFMQKVYADKTLGYSETENFDVPSQYAVSCGSSKDNKSQENEATGFDDFFN</sequence>
<dbReference type="GO" id="GO:0008360">
    <property type="term" value="P:regulation of cell shape"/>
    <property type="evidence" value="ECO:0007669"/>
    <property type="project" value="UniProtKB-KW"/>
</dbReference>
<dbReference type="OMA" id="AVQMPYI"/>
<keyword evidence="19" id="KW-1133">Transmembrane helix</keyword>
<keyword evidence="11" id="KW-0133">Cell shape</keyword>
<evidence type="ECO:0000256" key="12">
    <source>
        <dbReference type="ARBA" id="ARBA00022984"/>
    </source>
</evidence>
<comment type="similarity">
    <text evidence="3">In the C-terminal section; belongs to the transpeptidase family.</text>
</comment>
<keyword evidence="12" id="KW-0573">Peptidoglycan synthesis</keyword>
<comment type="subcellular location">
    <subcellularLocation>
        <location evidence="1">Cell membrane</location>
    </subcellularLocation>
</comment>
<keyword evidence="19" id="KW-0812">Transmembrane</keyword>
<protein>
    <submittedName>
        <fullName evidence="22 23">Penicillin-binding protein</fullName>
    </submittedName>
</protein>
<evidence type="ECO:0000256" key="16">
    <source>
        <dbReference type="ARBA" id="ARBA00034000"/>
    </source>
</evidence>
<keyword evidence="14" id="KW-0511">Multifunctional enzyme</keyword>
<dbReference type="EMBL" id="FMMM01000088">
    <property type="protein sequence ID" value="SCQ24875.1"/>
    <property type="molecule type" value="Genomic_DNA"/>
</dbReference>
<feature type="region of interest" description="Disordered" evidence="18">
    <location>
        <begin position="788"/>
        <end position="808"/>
    </location>
</feature>
<evidence type="ECO:0000256" key="19">
    <source>
        <dbReference type="SAM" id="Phobius"/>
    </source>
</evidence>
<evidence type="ECO:0000313" key="22">
    <source>
        <dbReference type="EMBL" id="PDP42953.1"/>
    </source>
</evidence>
<dbReference type="GO" id="GO:0005886">
    <property type="term" value="C:plasma membrane"/>
    <property type="evidence" value="ECO:0007669"/>
    <property type="project" value="UniProtKB-SubCell"/>
</dbReference>
<organism evidence="23 24">
    <name type="scientific">Tannerella forsythia</name>
    <name type="common">Bacteroides forsythus</name>
    <dbReference type="NCBI Taxonomy" id="28112"/>
    <lineage>
        <taxon>Bacteria</taxon>
        <taxon>Pseudomonadati</taxon>
        <taxon>Bacteroidota</taxon>
        <taxon>Bacteroidia</taxon>
        <taxon>Bacteroidales</taxon>
        <taxon>Tannerellaceae</taxon>
        <taxon>Tannerella</taxon>
    </lineage>
</organism>
<keyword evidence="15" id="KW-0961">Cell wall biogenesis/degradation</keyword>
<evidence type="ECO:0000256" key="9">
    <source>
        <dbReference type="ARBA" id="ARBA00022679"/>
    </source>
</evidence>
<evidence type="ECO:0000256" key="2">
    <source>
        <dbReference type="ARBA" id="ARBA00004752"/>
    </source>
</evidence>
<dbReference type="Gene3D" id="3.40.710.10">
    <property type="entry name" value="DD-peptidase/beta-lactamase superfamily"/>
    <property type="match status" value="1"/>
</dbReference>
<evidence type="ECO:0000256" key="6">
    <source>
        <dbReference type="ARBA" id="ARBA00022645"/>
    </source>
</evidence>
<evidence type="ECO:0000256" key="10">
    <source>
        <dbReference type="ARBA" id="ARBA00022801"/>
    </source>
</evidence>
<accession>A0A1D3UUU0</accession>
<dbReference type="GO" id="GO:0006508">
    <property type="term" value="P:proteolysis"/>
    <property type="evidence" value="ECO:0007669"/>
    <property type="project" value="UniProtKB-KW"/>
</dbReference>
<comment type="similarity">
    <text evidence="4">In the N-terminal section; belongs to the glycosyltransferase 51 family.</text>
</comment>
<evidence type="ECO:0000256" key="14">
    <source>
        <dbReference type="ARBA" id="ARBA00023268"/>
    </source>
</evidence>
<evidence type="ECO:0000256" key="17">
    <source>
        <dbReference type="ARBA" id="ARBA00049902"/>
    </source>
</evidence>
<dbReference type="PANTHER" id="PTHR32282:SF11">
    <property type="entry name" value="PENICILLIN-BINDING PROTEIN 1B"/>
    <property type="match status" value="1"/>
</dbReference>
<evidence type="ECO:0000256" key="7">
    <source>
        <dbReference type="ARBA" id="ARBA00022670"/>
    </source>
</evidence>
<evidence type="ECO:0000313" key="25">
    <source>
        <dbReference type="Proteomes" id="UP000219259"/>
    </source>
</evidence>
<dbReference type="InterPro" id="IPR023346">
    <property type="entry name" value="Lysozyme-like_dom_sf"/>
</dbReference>
<comment type="catalytic activity">
    <reaction evidence="17">
        <text>[GlcNAc-(1-&gt;4)-Mur2Ac(oyl-L-Ala-gamma-D-Glu-L-Lys-D-Ala-D-Ala)](n)-di-trans,octa-cis-undecaprenyl diphosphate + beta-D-GlcNAc-(1-&gt;4)-Mur2Ac(oyl-L-Ala-gamma-D-Glu-L-Lys-D-Ala-D-Ala)-di-trans,octa-cis-undecaprenyl diphosphate = [GlcNAc-(1-&gt;4)-Mur2Ac(oyl-L-Ala-gamma-D-Glu-L-Lys-D-Ala-D-Ala)](n+1)-di-trans,octa-cis-undecaprenyl diphosphate + di-trans,octa-cis-undecaprenyl diphosphate + H(+)</text>
        <dbReference type="Rhea" id="RHEA:23708"/>
        <dbReference type="Rhea" id="RHEA-COMP:9602"/>
        <dbReference type="Rhea" id="RHEA-COMP:9603"/>
        <dbReference type="ChEBI" id="CHEBI:15378"/>
        <dbReference type="ChEBI" id="CHEBI:58405"/>
        <dbReference type="ChEBI" id="CHEBI:60033"/>
        <dbReference type="ChEBI" id="CHEBI:78435"/>
        <dbReference type="EC" id="2.4.99.28"/>
    </reaction>
</comment>
<keyword evidence="6" id="KW-0121">Carboxypeptidase</keyword>
<keyword evidence="8" id="KW-0328">Glycosyltransferase</keyword>
<dbReference type="GO" id="GO:0008955">
    <property type="term" value="F:peptidoglycan glycosyltransferase activity"/>
    <property type="evidence" value="ECO:0007669"/>
    <property type="project" value="UniProtKB-EC"/>
</dbReference>